<name>A0A7S9HDN6_9ALTE</name>
<evidence type="ECO:0000313" key="6">
    <source>
        <dbReference type="Proteomes" id="UP000595095"/>
    </source>
</evidence>
<dbReference type="EMBL" id="CP064795">
    <property type="protein sequence ID" value="QPG05731.1"/>
    <property type="molecule type" value="Genomic_DNA"/>
</dbReference>
<dbReference type="Gene3D" id="3.40.1410.10">
    <property type="entry name" value="Chorismate lyase-like"/>
    <property type="match status" value="1"/>
</dbReference>
<comment type="caution">
    <text evidence="4">Lacks conserved residue(s) required for the propagation of feature annotation.</text>
</comment>
<dbReference type="AlphaFoldDB" id="A0A7S9HDN6"/>
<reference evidence="5 6" key="1">
    <citation type="submission" date="2020-11" db="EMBL/GenBank/DDBJ databases">
        <title>Complete genome sequence for Salinimonas sp. strain G2-b.</title>
        <authorList>
            <person name="Park S.-J."/>
        </authorList>
    </citation>
    <scope>NUCLEOTIDE SEQUENCE [LARGE SCALE GENOMIC DNA]</scope>
    <source>
        <strain evidence="5 6">G2-b</strain>
    </source>
</reference>
<dbReference type="PANTHER" id="PTHR38683">
    <property type="entry name" value="CHORISMATE PYRUVATE-LYASE"/>
    <property type="match status" value="1"/>
</dbReference>
<feature type="binding site" evidence="4">
    <location>
        <position position="115"/>
    </location>
    <ligand>
        <name>substrate</name>
    </ligand>
</feature>
<dbReference type="Pfam" id="PF04345">
    <property type="entry name" value="Chor_lyase"/>
    <property type="match status" value="1"/>
</dbReference>
<comment type="function">
    <text evidence="4">Removes the pyruvyl group from chorismate, with concomitant aromatization of the ring, to provide 4-hydroxybenzoate (4HB) for the ubiquinone pathway.</text>
</comment>
<comment type="pathway">
    <text evidence="4">Cofactor biosynthesis; ubiquinone biosynthesis.</text>
</comment>
<dbReference type="EC" id="4.1.3.40" evidence="4"/>
<proteinExistence type="inferred from homology"/>
<keyword evidence="3 4" id="KW-0456">Lyase</keyword>
<keyword evidence="2 4" id="KW-0831">Ubiquinone biosynthesis</keyword>
<dbReference type="Proteomes" id="UP000595095">
    <property type="component" value="Chromosome"/>
</dbReference>
<dbReference type="HAMAP" id="MF_01632">
    <property type="entry name" value="UbiC"/>
    <property type="match status" value="1"/>
</dbReference>
<comment type="similarity">
    <text evidence="4">Belongs to the UbiC family.</text>
</comment>
<comment type="catalytic activity">
    <reaction evidence="4">
        <text>chorismate = 4-hydroxybenzoate + pyruvate</text>
        <dbReference type="Rhea" id="RHEA:16505"/>
        <dbReference type="ChEBI" id="CHEBI:15361"/>
        <dbReference type="ChEBI" id="CHEBI:17879"/>
        <dbReference type="ChEBI" id="CHEBI:29748"/>
        <dbReference type="EC" id="4.1.3.40"/>
    </reaction>
</comment>
<evidence type="ECO:0000256" key="3">
    <source>
        <dbReference type="ARBA" id="ARBA00023239"/>
    </source>
</evidence>
<feature type="binding site" evidence="4">
    <location>
        <position position="80"/>
    </location>
    <ligand>
        <name>substrate</name>
    </ligand>
</feature>
<dbReference type="GO" id="GO:0042866">
    <property type="term" value="P:pyruvate biosynthetic process"/>
    <property type="evidence" value="ECO:0007669"/>
    <property type="project" value="UniProtKB-UniRule"/>
</dbReference>
<comment type="subcellular location">
    <subcellularLocation>
        <location evidence="4">Cytoplasm</location>
    </subcellularLocation>
</comment>
<protein>
    <recommendedName>
        <fullName evidence="4">Probable chorismate pyruvate-lyase</fullName>
        <shortName evidence="4">CL</shortName>
        <shortName evidence="4">CPL</shortName>
        <ecNumber evidence="4">4.1.3.40</ecNumber>
    </recommendedName>
</protein>
<dbReference type="InterPro" id="IPR007440">
    <property type="entry name" value="Chorismate--pyruvate_lyase"/>
</dbReference>
<dbReference type="GO" id="GO:0005829">
    <property type="term" value="C:cytosol"/>
    <property type="evidence" value="ECO:0007669"/>
    <property type="project" value="TreeGrafter"/>
</dbReference>
<dbReference type="PANTHER" id="PTHR38683:SF1">
    <property type="entry name" value="CHORISMATE PYRUVATE-LYASE"/>
    <property type="match status" value="1"/>
</dbReference>
<gene>
    <name evidence="4" type="primary">ubiC</name>
    <name evidence="5" type="ORF">IT774_00040</name>
</gene>
<dbReference type="GO" id="GO:0006744">
    <property type="term" value="P:ubiquinone biosynthetic process"/>
    <property type="evidence" value="ECO:0007669"/>
    <property type="project" value="UniProtKB-UniRule"/>
</dbReference>
<sequence length="182" mass="20790">MELIFPYAHGVQVQWHPAHEVTIDNPVLRHWLLDTGSLTERLQECCNTLTVNRLGQGDAPLYANEKRWLPDNPATRWQVREVLLCAETAPWVFARSVLPQSLVDGELANLGSQPLGKRLFNDERFVRSEFELCEVPAHAFCFHDTAPAQGTLWGRRSRFHLQHDYIIVAEVFLAGSPAYESR</sequence>
<organism evidence="5 6">
    <name type="scientific">Salinimonas marina</name>
    <dbReference type="NCBI Taxonomy" id="2785918"/>
    <lineage>
        <taxon>Bacteria</taxon>
        <taxon>Pseudomonadati</taxon>
        <taxon>Pseudomonadota</taxon>
        <taxon>Gammaproteobacteria</taxon>
        <taxon>Alteromonadales</taxon>
        <taxon>Alteromonadaceae</taxon>
        <taxon>Alteromonas/Salinimonas group</taxon>
        <taxon>Salinimonas</taxon>
    </lineage>
</organism>
<dbReference type="GO" id="GO:0008813">
    <property type="term" value="F:chorismate lyase activity"/>
    <property type="evidence" value="ECO:0007669"/>
    <property type="project" value="UniProtKB-UniRule"/>
</dbReference>
<dbReference type="SUPFAM" id="SSF64288">
    <property type="entry name" value="Chorismate lyase-like"/>
    <property type="match status" value="1"/>
</dbReference>
<accession>A0A7S9HDN6</accession>
<evidence type="ECO:0000256" key="1">
    <source>
        <dbReference type="ARBA" id="ARBA00022490"/>
    </source>
</evidence>
<dbReference type="RefSeq" id="WP_195810814.1">
    <property type="nucleotide sequence ID" value="NZ_CP064795.1"/>
</dbReference>
<dbReference type="KEGG" id="smaa:IT774_00040"/>
<dbReference type="InterPro" id="IPR028978">
    <property type="entry name" value="Chorismate_lyase_/UTRA_dom_sf"/>
</dbReference>
<evidence type="ECO:0000313" key="5">
    <source>
        <dbReference type="EMBL" id="QPG05731.1"/>
    </source>
</evidence>
<keyword evidence="4" id="KW-0670">Pyruvate</keyword>
<evidence type="ECO:0000256" key="4">
    <source>
        <dbReference type="HAMAP-Rule" id="MF_01632"/>
    </source>
</evidence>
<keyword evidence="6" id="KW-1185">Reference proteome</keyword>
<evidence type="ECO:0000256" key="2">
    <source>
        <dbReference type="ARBA" id="ARBA00022688"/>
    </source>
</evidence>
<feature type="binding site" evidence="4">
    <location>
        <position position="170"/>
    </location>
    <ligand>
        <name>substrate</name>
    </ligand>
</feature>
<dbReference type="UniPathway" id="UPA00232"/>
<keyword evidence="1 4" id="KW-0963">Cytoplasm</keyword>